<comment type="caution">
    <text evidence="1">The sequence shown here is derived from an EMBL/GenBank/DDBJ whole genome shotgun (WGS) entry which is preliminary data.</text>
</comment>
<name>A0AAD5M4A4_PYTIN</name>
<dbReference type="GO" id="GO:0003824">
    <property type="term" value="F:catalytic activity"/>
    <property type="evidence" value="ECO:0007669"/>
    <property type="project" value="InterPro"/>
</dbReference>
<dbReference type="EMBL" id="JAKCXM010000426">
    <property type="protein sequence ID" value="KAJ0394222.1"/>
    <property type="molecule type" value="Genomic_DNA"/>
</dbReference>
<dbReference type="Proteomes" id="UP001209570">
    <property type="component" value="Unassembled WGS sequence"/>
</dbReference>
<organism evidence="1 2">
    <name type="scientific">Pythium insidiosum</name>
    <name type="common">Pythiosis disease agent</name>
    <dbReference type="NCBI Taxonomy" id="114742"/>
    <lineage>
        <taxon>Eukaryota</taxon>
        <taxon>Sar</taxon>
        <taxon>Stramenopiles</taxon>
        <taxon>Oomycota</taxon>
        <taxon>Peronosporomycetes</taxon>
        <taxon>Pythiales</taxon>
        <taxon>Pythiaceae</taxon>
        <taxon>Pythium</taxon>
    </lineage>
</organism>
<protein>
    <submittedName>
        <fullName evidence="1">Uncharacterized protein</fullName>
    </submittedName>
</protein>
<dbReference type="InterPro" id="IPR016193">
    <property type="entry name" value="Cytidine_deaminase-like"/>
</dbReference>
<keyword evidence="2" id="KW-1185">Reference proteome</keyword>
<dbReference type="Gene3D" id="3.40.140.10">
    <property type="entry name" value="Cytidine Deaminase, domain 2"/>
    <property type="match status" value="1"/>
</dbReference>
<evidence type="ECO:0000313" key="1">
    <source>
        <dbReference type="EMBL" id="KAJ0394222.1"/>
    </source>
</evidence>
<accession>A0AAD5M4A4</accession>
<gene>
    <name evidence="1" type="ORF">P43SY_001037</name>
</gene>
<dbReference type="AlphaFoldDB" id="A0AAD5M4A4"/>
<reference evidence="1" key="1">
    <citation type="submission" date="2021-12" db="EMBL/GenBank/DDBJ databases">
        <title>Prjna785345.</title>
        <authorList>
            <person name="Rujirawat T."/>
            <person name="Krajaejun T."/>
        </authorList>
    </citation>
    <scope>NUCLEOTIDE SEQUENCE</scope>
    <source>
        <strain evidence="1">Pi057C3</strain>
    </source>
</reference>
<proteinExistence type="predicted"/>
<sequence length="325" mass="36128">MRTADLTPEDERYLAIAEEHRDNVMKIPMLSSFRVVALFAYEDLDGNHKHIIGGNCECANIGAALCAERSAICQMQFLPVKHVRKVYIVSDAEVCLTPGTLCREFLSSSPFFTPQTPFISRATKCKPCVTTLQELFPFPSVYSHVRRPDVLTFGHAFCAKAVGSNETPNNDDVTPFMQAQTKSMTSLEQEAYLAAVRATEKDHRDDLFPLRYAAAVVFSNGSVRVAWQHKTLEYGSSLDAISKLITFIEDEMTKDASVRPTLIVQVDQFGILHAPSARARAYLYEYNFNDVELLVHDDAATLHRVTAGNLVFESPDCIATTTGCS</sequence>
<evidence type="ECO:0000313" key="2">
    <source>
        <dbReference type="Proteomes" id="UP001209570"/>
    </source>
</evidence>
<dbReference type="SUPFAM" id="SSF53927">
    <property type="entry name" value="Cytidine deaminase-like"/>
    <property type="match status" value="1"/>
</dbReference>